<organism evidence="6 7">
    <name type="scientific">Rhodococcus oxybenzonivorans</name>
    <dbReference type="NCBI Taxonomy" id="1990687"/>
    <lineage>
        <taxon>Bacteria</taxon>
        <taxon>Bacillati</taxon>
        <taxon>Actinomycetota</taxon>
        <taxon>Actinomycetes</taxon>
        <taxon>Mycobacteriales</taxon>
        <taxon>Nocardiaceae</taxon>
        <taxon>Rhodococcus</taxon>
    </lineage>
</organism>
<feature type="domain" description="Resuscitation-promoting factor core lysozyme-like" evidence="5">
    <location>
        <begin position="35"/>
        <end position="106"/>
    </location>
</feature>
<dbReference type="AlphaFoldDB" id="A0A2S2BRG7"/>
<dbReference type="InterPro" id="IPR023346">
    <property type="entry name" value="Lysozyme-like_dom_sf"/>
</dbReference>
<feature type="compositionally biased region" description="Polar residues" evidence="3">
    <location>
        <begin position="183"/>
        <end position="199"/>
    </location>
</feature>
<dbReference type="OrthoDB" id="1404170at2"/>
<accession>A0A2S2BRG7</accession>
<evidence type="ECO:0000313" key="6">
    <source>
        <dbReference type="EMBL" id="AWK71230.1"/>
    </source>
</evidence>
<evidence type="ECO:0000259" key="5">
    <source>
        <dbReference type="Pfam" id="PF06737"/>
    </source>
</evidence>
<evidence type="ECO:0000256" key="1">
    <source>
        <dbReference type="ARBA" id="ARBA00010830"/>
    </source>
</evidence>
<feature type="chain" id="PRO_5015471827" evidence="4">
    <location>
        <begin position="35"/>
        <end position="199"/>
    </location>
</feature>
<keyword evidence="4" id="KW-0732">Signal</keyword>
<feature type="compositionally biased region" description="Low complexity" evidence="3">
    <location>
        <begin position="131"/>
        <end position="173"/>
    </location>
</feature>
<dbReference type="Gene3D" id="1.10.530.10">
    <property type="match status" value="1"/>
</dbReference>
<keyword evidence="2" id="KW-0378">Hydrolase</keyword>
<dbReference type="SUPFAM" id="SSF53955">
    <property type="entry name" value="Lysozyme-like"/>
    <property type="match status" value="1"/>
</dbReference>
<name>A0A2S2BRG7_9NOCA</name>
<comment type="similarity">
    <text evidence="1">Belongs to the transglycosylase family. Rpf subfamily.</text>
</comment>
<feature type="signal peptide" evidence="4">
    <location>
        <begin position="1"/>
        <end position="34"/>
    </location>
</feature>
<dbReference type="Proteomes" id="UP000245711">
    <property type="component" value="Chromosome"/>
</dbReference>
<dbReference type="EMBL" id="CP021354">
    <property type="protein sequence ID" value="AWK71230.1"/>
    <property type="molecule type" value="Genomic_DNA"/>
</dbReference>
<evidence type="ECO:0000256" key="3">
    <source>
        <dbReference type="SAM" id="MobiDB-lite"/>
    </source>
</evidence>
<evidence type="ECO:0000256" key="2">
    <source>
        <dbReference type="ARBA" id="ARBA00022801"/>
    </source>
</evidence>
<sequence length="199" mass="20811">MTTCHIERRTLGWIATIGAAVTVPLGLSAGVASAAPHNWDAVAECESGGDWTIDTGNGYYGGLQFLPETWKSHGGKGDPSEASRAEQIRIAEKVLQSQGVGAWPDCGQYLTDPVEVPETNELPETPDVGEVPEVSEVPEVAPTSPVPEVAPSSPEDLTPSEKAAAVKAAAQEALDSARRLAEQNGSGQVLEQRVAASQE</sequence>
<keyword evidence="7" id="KW-1185">Reference proteome</keyword>
<evidence type="ECO:0000256" key="4">
    <source>
        <dbReference type="SAM" id="SignalP"/>
    </source>
</evidence>
<dbReference type="KEGG" id="roz:CBI38_06195"/>
<gene>
    <name evidence="6" type="ORF">CBI38_06195</name>
</gene>
<dbReference type="Pfam" id="PF06737">
    <property type="entry name" value="Transglycosylas"/>
    <property type="match status" value="1"/>
</dbReference>
<protein>
    <submittedName>
        <fullName evidence="6">Resuscitation-promoting factor</fullName>
    </submittedName>
</protein>
<dbReference type="InterPro" id="IPR010618">
    <property type="entry name" value="RPF"/>
</dbReference>
<feature type="region of interest" description="Disordered" evidence="3">
    <location>
        <begin position="117"/>
        <end position="199"/>
    </location>
</feature>
<reference evidence="6 7" key="1">
    <citation type="submission" date="2017-05" db="EMBL/GenBank/DDBJ databases">
        <title>Isolation of Rhodococcus sp. S2-17 biodegrading of BP-3.</title>
        <authorList>
            <person name="Lee Y."/>
            <person name="Kim K.H."/>
            <person name="Chun B.H."/>
            <person name="Jung H.S."/>
            <person name="Jeon C.O."/>
        </authorList>
    </citation>
    <scope>NUCLEOTIDE SEQUENCE [LARGE SCALE GENOMIC DNA]</scope>
    <source>
        <strain evidence="6 7">S2-17</strain>
    </source>
</reference>
<evidence type="ECO:0000313" key="7">
    <source>
        <dbReference type="Proteomes" id="UP000245711"/>
    </source>
</evidence>
<dbReference type="GO" id="GO:0016787">
    <property type="term" value="F:hydrolase activity"/>
    <property type="evidence" value="ECO:0007669"/>
    <property type="project" value="UniProtKB-KW"/>
</dbReference>
<dbReference type="RefSeq" id="WP_109327301.1">
    <property type="nucleotide sequence ID" value="NZ_CP021354.1"/>
</dbReference>
<dbReference type="CDD" id="cd13925">
    <property type="entry name" value="RPF"/>
    <property type="match status" value="1"/>
</dbReference>
<proteinExistence type="inferred from homology"/>